<feature type="compositionally biased region" description="Low complexity" evidence="1">
    <location>
        <begin position="91"/>
        <end position="114"/>
    </location>
</feature>
<feature type="compositionally biased region" description="Polar residues" evidence="1">
    <location>
        <begin position="459"/>
        <end position="472"/>
    </location>
</feature>
<keyword evidence="3" id="KW-1185">Reference proteome</keyword>
<accession>A0A7U2EUN0</accession>
<dbReference type="OMA" id="RRTWNSW"/>
<feature type="compositionally biased region" description="Basic and acidic residues" evidence="1">
    <location>
        <begin position="739"/>
        <end position="760"/>
    </location>
</feature>
<feature type="compositionally biased region" description="Polar residues" evidence="1">
    <location>
        <begin position="481"/>
        <end position="496"/>
    </location>
</feature>
<evidence type="ECO:0000256" key="1">
    <source>
        <dbReference type="SAM" id="MobiDB-lite"/>
    </source>
</evidence>
<sequence>MGNNQSTPHHHNRLAKPKTNTNSPAPTLLTDSPVSVNSRYADLSAKGRYNIKETLLSPIETEDGSAPSSKREEDAIGELAPRSRGRPLSMLSRSNSKANSRANSRTNSRSNSLSCFGGKHGSTARLNDLSEPNGAPNTQLDLEAAIRLLQEVKKNASPDDLAALQEIWEGSTDTVMPSEPTLSRRTSAANGSSSSLTRRRSLVQTPGVATRNSPGEGRRRTWNSWKPPQVAPEEEAKWAATPKGTTKHRLAVPETVEASPNGSAVRAQTPSDLDYGHLGSLQLGTLSIVNGQPSPAVSMKVTKQSAGGELDYFTAQSGYSPLTMKSARQRGHMKSKSLSVPAVPPLYNNRAHEMVVRPRTRDSDRIPQGPRPQKSNKALRVTNNSERPVSQGASEYAQDYQSEIPHSPFEASTVFASTVFDAPITAIEASGSSLFSAVPRVSVSEEQTMQPRQRPAPRTSDSGYSSGGSLRTHNGRYSADSGRSSKNSVQEEQASRASLPRESDSSAHYDYQLLANVDEADGGCVPAHMNVSSQSERASTSRGLPSPNALVSRFSLNTIDGSTSPKFQNRLQRRRPSQTELPTVQSCQSIPEATIPGIPDNVRAKFTRRLSNTPGIECLEHTYPTKEHILTAGSEVSTVAPLPSEAFAQLAEIEPGQTPRPVHKRHRSLSLFRRKSTVENKDANKNNVNASVGVVDLGTIASSLGNSPYDAAMSVPLRKTVTSPTHPHQLGGAQPRPRSRMDSGEAAEFARIRSKDRALAEQEMPQQQRQQRRRKSFHTLKEADEANVSRRRYQSVHDIPPVPTIDIAKHGGSNPAQLEMEMETERKTNGTFIPRSQAKGEVVSELVEKYDKHAQNPPMQVQILDWDAHTEHWNHRRKSIGEGLRTEASFGEASASTVNSRNKLPDREELAAWGRFSGGLAYNYEGRGGTGVGGSAGTRSLHSKASSKSMQWKHQYGVDLSDVPIMLQRV</sequence>
<dbReference type="VEuPathDB" id="FungiDB:JI435_036440"/>
<name>A0A7U2EUN0_PHANO</name>
<feature type="region of interest" description="Disordered" evidence="1">
    <location>
        <begin position="525"/>
        <end position="546"/>
    </location>
</feature>
<feature type="compositionally biased region" description="Polar residues" evidence="1">
    <location>
        <begin position="561"/>
        <end position="570"/>
    </location>
</feature>
<feature type="region of interest" description="Disordered" evidence="1">
    <location>
        <begin position="58"/>
        <end position="119"/>
    </location>
</feature>
<feature type="compositionally biased region" description="Basic and acidic residues" evidence="1">
    <location>
        <begin position="779"/>
        <end position="788"/>
    </location>
</feature>
<feature type="region of interest" description="Disordered" evidence="1">
    <location>
        <begin position="172"/>
        <end position="245"/>
    </location>
</feature>
<dbReference type="OrthoDB" id="5341904at2759"/>
<evidence type="ECO:0000313" key="3">
    <source>
        <dbReference type="Proteomes" id="UP000663193"/>
    </source>
</evidence>
<dbReference type="Proteomes" id="UP000663193">
    <property type="component" value="Chromosome 3"/>
</dbReference>
<feature type="compositionally biased region" description="Polar residues" evidence="1">
    <location>
        <begin position="18"/>
        <end position="36"/>
    </location>
</feature>
<feature type="region of interest" description="Disordered" evidence="1">
    <location>
        <begin position="352"/>
        <end position="400"/>
    </location>
</feature>
<feature type="region of interest" description="Disordered" evidence="1">
    <location>
        <begin position="561"/>
        <end position="586"/>
    </location>
</feature>
<dbReference type="EMBL" id="CP069025">
    <property type="protein sequence ID" value="QRC93413.1"/>
    <property type="molecule type" value="Genomic_DNA"/>
</dbReference>
<feature type="region of interest" description="Disordered" evidence="1">
    <location>
        <begin position="1"/>
        <end position="36"/>
    </location>
</feature>
<evidence type="ECO:0000313" key="2">
    <source>
        <dbReference type="EMBL" id="QRC93413.1"/>
    </source>
</evidence>
<organism evidence="2 3">
    <name type="scientific">Phaeosphaeria nodorum (strain SN15 / ATCC MYA-4574 / FGSC 10173)</name>
    <name type="common">Glume blotch fungus</name>
    <name type="synonym">Parastagonospora nodorum</name>
    <dbReference type="NCBI Taxonomy" id="321614"/>
    <lineage>
        <taxon>Eukaryota</taxon>
        <taxon>Fungi</taxon>
        <taxon>Dikarya</taxon>
        <taxon>Ascomycota</taxon>
        <taxon>Pezizomycotina</taxon>
        <taxon>Dothideomycetes</taxon>
        <taxon>Pleosporomycetidae</taxon>
        <taxon>Pleosporales</taxon>
        <taxon>Pleosporineae</taxon>
        <taxon>Phaeosphaeriaceae</taxon>
        <taxon>Parastagonospora</taxon>
    </lineage>
</organism>
<protein>
    <submittedName>
        <fullName evidence="2">Uncharacterized protein</fullName>
    </submittedName>
</protein>
<feature type="compositionally biased region" description="Polar residues" evidence="1">
    <location>
        <begin position="530"/>
        <end position="543"/>
    </location>
</feature>
<gene>
    <name evidence="2" type="ORF">JI435_036440</name>
</gene>
<proteinExistence type="predicted"/>
<feature type="region of interest" description="Disordered" evidence="1">
    <location>
        <begin position="721"/>
        <end position="792"/>
    </location>
</feature>
<feature type="region of interest" description="Disordered" evidence="1">
    <location>
        <begin position="444"/>
        <end position="505"/>
    </location>
</feature>
<feature type="compositionally biased region" description="Polar residues" evidence="1">
    <location>
        <begin position="373"/>
        <end position="393"/>
    </location>
</feature>
<dbReference type="AlphaFoldDB" id="A0A7U2EUN0"/>
<feature type="compositionally biased region" description="Basic and acidic residues" evidence="1">
    <location>
        <begin position="352"/>
        <end position="365"/>
    </location>
</feature>
<reference evidence="3" key="1">
    <citation type="journal article" date="2021" name="BMC Genomics">
        <title>Chromosome-level genome assembly and manually-curated proteome of model necrotroph Parastagonospora nodorum Sn15 reveals a genome-wide trove of candidate effector homologs, and redundancy of virulence-related functions within an accessory chromosome.</title>
        <authorList>
            <person name="Bertazzoni S."/>
            <person name="Jones D.A.B."/>
            <person name="Phan H.T."/>
            <person name="Tan K.-C."/>
            <person name="Hane J.K."/>
        </authorList>
    </citation>
    <scope>NUCLEOTIDE SEQUENCE [LARGE SCALE GENOMIC DNA]</scope>
    <source>
        <strain evidence="3">SN15 / ATCC MYA-4574 / FGSC 10173)</strain>
    </source>
</reference>
<feature type="compositionally biased region" description="Polar residues" evidence="1">
    <location>
        <begin position="172"/>
        <end position="191"/>
    </location>
</feature>